<accession>A0A345UM07</accession>
<dbReference type="FunFam" id="2.40.50.100:FF:000003">
    <property type="entry name" value="Acetyl-CoA carboxylase biotin carboxyl carrier protein"/>
    <property type="match status" value="1"/>
</dbReference>
<evidence type="ECO:0000313" key="3">
    <source>
        <dbReference type="EMBL" id="AXJ01509.1"/>
    </source>
</evidence>
<dbReference type="PROSITE" id="PS50968">
    <property type="entry name" value="BIOTINYL_LIPOYL"/>
    <property type="match status" value="1"/>
</dbReference>
<sequence length="169" mass="18553">MIIETTINKQSRTVEILDSGDKAIIDGKTHPFSFERLDATRYILRLGYQTHIISNITKNDNQLEYTVDGNWHTAAVKDEQMMLLDRMGFKVGGSASEGILKAPMPGKIVDILVKEGETVSEGQPVVILEAMKMENELKSPSEGRVKSISAAPGQSVEKNGVLLEIEPLG</sequence>
<dbReference type="PANTHER" id="PTHR45266:SF3">
    <property type="entry name" value="OXALOACETATE DECARBOXYLASE ALPHA CHAIN"/>
    <property type="match status" value="1"/>
</dbReference>
<dbReference type="RefSeq" id="WP_114984685.1">
    <property type="nucleotide sequence ID" value="NZ_CP027806.1"/>
</dbReference>
<dbReference type="SUPFAM" id="SSF51230">
    <property type="entry name" value="Single hybrid motif"/>
    <property type="match status" value="1"/>
</dbReference>
<dbReference type="PANTHER" id="PTHR45266">
    <property type="entry name" value="OXALOACETATE DECARBOXYLASE ALPHA CHAIN"/>
    <property type="match status" value="1"/>
</dbReference>
<dbReference type="CDD" id="cd06850">
    <property type="entry name" value="biotinyl_domain"/>
    <property type="match status" value="1"/>
</dbReference>
<name>A0A345UM07_9BACT</name>
<protein>
    <submittedName>
        <fullName evidence="3">Pyruvate carboxylase subunit B</fullName>
    </submittedName>
</protein>
<dbReference type="KEGG" id="cprv:CYPRO_2263"/>
<dbReference type="InterPro" id="IPR000089">
    <property type="entry name" value="Biotin_lipoyl"/>
</dbReference>
<evidence type="ECO:0000256" key="1">
    <source>
        <dbReference type="ARBA" id="ARBA00023267"/>
    </source>
</evidence>
<keyword evidence="1" id="KW-0092">Biotin</keyword>
<evidence type="ECO:0000259" key="2">
    <source>
        <dbReference type="PROSITE" id="PS50968"/>
    </source>
</evidence>
<proteinExistence type="predicted"/>
<dbReference type="EMBL" id="CP027806">
    <property type="protein sequence ID" value="AXJ01509.1"/>
    <property type="molecule type" value="Genomic_DNA"/>
</dbReference>
<dbReference type="PROSITE" id="PS00188">
    <property type="entry name" value="BIOTIN"/>
    <property type="match status" value="1"/>
</dbReference>
<dbReference type="Gene3D" id="2.40.50.100">
    <property type="match status" value="1"/>
</dbReference>
<keyword evidence="3" id="KW-0670">Pyruvate</keyword>
<evidence type="ECO:0000313" key="4">
    <source>
        <dbReference type="Proteomes" id="UP000254808"/>
    </source>
</evidence>
<organism evidence="3 4">
    <name type="scientific">Cyclonatronum proteinivorum</name>
    <dbReference type="NCBI Taxonomy" id="1457365"/>
    <lineage>
        <taxon>Bacteria</taxon>
        <taxon>Pseudomonadati</taxon>
        <taxon>Balneolota</taxon>
        <taxon>Balneolia</taxon>
        <taxon>Balneolales</taxon>
        <taxon>Cyclonatronaceae</taxon>
        <taxon>Cyclonatronum</taxon>
    </lineage>
</organism>
<gene>
    <name evidence="3" type="ORF">CYPRO_2263</name>
</gene>
<dbReference type="OrthoDB" id="9812676at2"/>
<dbReference type="InterPro" id="IPR001882">
    <property type="entry name" value="Biotin_BS"/>
</dbReference>
<reference evidence="3 4" key="1">
    <citation type="submission" date="2018-03" db="EMBL/GenBank/DDBJ databases">
        <title>Phenotypic and genomic properties of Cyclonatronum proteinivorum gen. nov., sp. nov., a haloalkaliphilic bacteroidete from soda lakes possessing Na+-translocating rhodopsin.</title>
        <authorList>
            <person name="Toshchakov S.V."/>
            <person name="Korzhenkov A."/>
            <person name="Samarov N.I."/>
            <person name="Kublanov I.V."/>
            <person name="Muntyan M.S."/>
            <person name="Sorokin D.Y."/>
        </authorList>
    </citation>
    <scope>NUCLEOTIDE SEQUENCE [LARGE SCALE GENOMIC DNA]</scope>
    <source>
        <strain evidence="3 4">Omega</strain>
    </source>
</reference>
<dbReference type="Pfam" id="PF00364">
    <property type="entry name" value="Biotin_lipoyl"/>
    <property type="match status" value="1"/>
</dbReference>
<dbReference type="InterPro" id="IPR050709">
    <property type="entry name" value="Biotin_Carboxyl_Carrier/Decarb"/>
</dbReference>
<dbReference type="Proteomes" id="UP000254808">
    <property type="component" value="Chromosome"/>
</dbReference>
<dbReference type="InterPro" id="IPR011053">
    <property type="entry name" value="Single_hybrid_motif"/>
</dbReference>
<keyword evidence="4" id="KW-1185">Reference proteome</keyword>
<dbReference type="AlphaFoldDB" id="A0A345UM07"/>
<feature type="domain" description="Lipoyl-binding" evidence="2">
    <location>
        <begin position="88"/>
        <end position="166"/>
    </location>
</feature>